<protein>
    <submittedName>
        <fullName evidence="2">Uncharacterized protein</fullName>
    </submittedName>
</protein>
<name>A0ABW0YYB6_9ACTN</name>
<proteinExistence type="predicted"/>
<gene>
    <name evidence="2" type="ORF">ACFP1Z_10685</name>
</gene>
<organism evidence="2 3">
    <name type="scientific">Streptomyces gamaensis</name>
    <dbReference type="NCBI Taxonomy" id="1763542"/>
    <lineage>
        <taxon>Bacteria</taxon>
        <taxon>Bacillati</taxon>
        <taxon>Actinomycetota</taxon>
        <taxon>Actinomycetes</taxon>
        <taxon>Kitasatosporales</taxon>
        <taxon>Streptomycetaceae</taxon>
        <taxon>Streptomyces</taxon>
    </lineage>
</organism>
<comment type="caution">
    <text evidence="2">The sequence shown here is derived from an EMBL/GenBank/DDBJ whole genome shotgun (WGS) entry which is preliminary data.</text>
</comment>
<sequence length="158" mass="17569">MRRLSDYEIAVLERPELVEAQALMNRWVQEWIYDRSHEAEVAEVTEVAEVAEEGEQADVAELALVHADAAWHHHDEAGLRALVVAALCGWYEQARRHAEATGRPMRQVTEGIVPAMLSEVVRLEDWPLSYGGIMVEEADPGDLSDLEGLGEAPDRGEG</sequence>
<evidence type="ECO:0000313" key="3">
    <source>
        <dbReference type="Proteomes" id="UP001596083"/>
    </source>
</evidence>
<reference evidence="3" key="1">
    <citation type="journal article" date="2019" name="Int. J. Syst. Evol. Microbiol.">
        <title>The Global Catalogue of Microorganisms (GCM) 10K type strain sequencing project: providing services to taxonomists for standard genome sequencing and annotation.</title>
        <authorList>
            <consortium name="The Broad Institute Genomics Platform"/>
            <consortium name="The Broad Institute Genome Sequencing Center for Infectious Disease"/>
            <person name="Wu L."/>
            <person name="Ma J."/>
        </authorList>
    </citation>
    <scope>NUCLEOTIDE SEQUENCE [LARGE SCALE GENOMIC DNA]</scope>
    <source>
        <strain evidence="3">CGMCC 4.7304</strain>
    </source>
</reference>
<keyword evidence="3" id="KW-1185">Reference proteome</keyword>
<evidence type="ECO:0000256" key="1">
    <source>
        <dbReference type="SAM" id="MobiDB-lite"/>
    </source>
</evidence>
<feature type="region of interest" description="Disordered" evidence="1">
    <location>
        <begin position="137"/>
        <end position="158"/>
    </location>
</feature>
<dbReference type="EMBL" id="JBHSPB010000005">
    <property type="protein sequence ID" value="MFC5720628.1"/>
    <property type="molecule type" value="Genomic_DNA"/>
</dbReference>
<dbReference type="Proteomes" id="UP001596083">
    <property type="component" value="Unassembled WGS sequence"/>
</dbReference>
<dbReference type="RefSeq" id="WP_390315781.1">
    <property type="nucleotide sequence ID" value="NZ_JBHSPB010000005.1"/>
</dbReference>
<evidence type="ECO:0000313" key="2">
    <source>
        <dbReference type="EMBL" id="MFC5720628.1"/>
    </source>
</evidence>
<accession>A0ABW0YYB6</accession>